<accession>A0ABR1FXS3</accession>
<dbReference type="Proteomes" id="UP001363151">
    <property type="component" value="Unassembled WGS sequence"/>
</dbReference>
<dbReference type="SUPFAM" id="SSF55856">
    <property type="entry name" value="Cytochrome b5-like heme/steroid binding domain"/>
    <property type="match status" value="1"/>
</dbReference>
<dbReference type="Gene3D" id="3.10.120.10">
    <property type="entry name" value="Cytochrome b5-like heme/steroid binding domain"/>
    <property type="match status" value="1"/>
</dbReference>
<comment type="similarity">
    <text evidence="4">Belongs to the cytochrome b5 family.</text>
</comment>
<dbReference type="InterPro" id="IPR001199">
    <property type="entry name" value="Cyt_B5-like_heme/steroid-bd"/>
</dbReference>
<name>A0ABR1FXS3_AURAN</name>
<dbReference type="PANTHER" id="PTHR19359">
    <property type="entry name" value="CYTOCHROME B5"/>
    <property type="match status" value="1"/>
</dbReference>
<keyword evidence="1" id="KW-0349">Heme</keyword>
<dbReference type="Pfam" id="PF00173">
    <property type="entry name" value="Cyt-b5"/>
    <property type="match status" value="1"/>
</dbReference>
<reference evidence="6 7" key="1">
    <citation type="submission" date="2024-03" db="EMBL/GenBank/DDBJ databases">
        <title>Aureococcus anophagefferens CCMP1851 and Kratosvirus quantuckense: Draft genome of a second virus-susceptible host strain in the model system.</title>
        <authorList>
            <person name="Chase E."/>
            <person name="Truchon A.R."/>
            <person name="Schepens W."/>
            <person name="Wilhelm S.W."/>
        </authorList>
    </citation>
    <scope>NUCLEOTIDE SEQUENCE [LARGE SCALE GENOMIC DNA]</scope>
    <source>
        <strain evidence="6 7">CCMP1851</strain>
    </source>
</reference>
<evidence type="ECO:0000256" key="2">
    <source>
        <dbReference type="ARBA" id="ARBA00022723"/>
    </source>
</evidence>
<dbReference type="PROSITE" id="PS50255">
    <property type="entry name" value="CYTOCHROME_B5_2"/>
    <property type="match status" value="1"/>
</dbReference>
<evidence type="ECO:0000313" key="7">
    <source>
        <dbReference type="Proteomes" id="UP001363151"/>
    </source>
</evidence>
<gene>
    <name evidence="6" type="ORF">SO694_00053034</name>
</gene>
<evidence type="ECO:0000256" key="1">
    <source>
        <dbReference type="ARBA" id="ARBA00022617"/>
    </source>
</evidence>
<keyword evidence="2" id="KW-0479">Metal-binding</keyword>
<dbReference type="EMBL" id="JBBJCI010000206">
    <property type="protein sequence ID" value="KAK7241064.1"/>
    <property type="molecule type" value="Genomic_DNA"/>
</dbReference>
<protein>
    <submittedName>
        <fullName evidence="6">Cytochrome b5-like protein</fullName>
    </submittedName>
</protein>
<dbReference type="InterPro" id="IPR050668">
    <property type="entry name" value="Cytochrome_b5"/>
</dbReference>
<evidence type="ECO:0000256" key="3">
    <source>
        <dbReference type="ARBA" id="ARBA00023004"/>
    </source>
</evidence>
<evidence type="ECO:0000313" key="6">
    <source>
        <dbReference type="EMBL" id="KAK7241064.1"/>
    </source>
</evidence>
<evidence type="ECO:0000256" key="4">
    <source>
        <dbReference type="ARBA" id="ARBA00038168"/>
    </source>
</evidence>
<feature type="domain" description="Cytochrome b5 heme-binding" evidence="5">
    <location>
        <begin position="63"/>
        <end position="147"/>
    </location>
</feature>
<dbReference type="PANTHER" id="PTHR19359:SF25">
    <property type="entry name" value="CYTOCHROME B5 HEME-BINDING DOMAIN-CONTAINING PROTEIN"/>
    <property type="match status" value="1"/>
</dbReference>
<dbReference type="InterPro" id="IPR036400">
    <property type="entry name" value="Cyt_B5-like_heme/steroid_sf"/>
</dbReference>
<organism evidence="6 7">
    <name type="scientific">Aureococcus anophagefferens</name>
    <name type="common">Harmful bloom alga</name>
    <dbReference type="NCBI Taxonomy" id="44056"/>
    <lineage>
        <taxon>Eukaryota</taxon>
        <taxon>Sar</taxon>
        <taxon>Stramenopiles</taxon>
        <taxon>Ochrophyta</taxon>
        <taxon>Pelagophyceae</taxon>
        <taxon>Pelagomonadales</taxon>
        <taxon>Pelagomonadaceae</taxon>
        <taxon>Aureococcus</taxon>
    </lineage>
</organism>
<keyword evidence="7" id="KW-1185">Reference proteome</keyword>
<comment type="caution">
    <text evidence="6">The sequence shown here is derived from an EMBL/GenBank/DDBJ whole genome shotgun (WGS) entry which is preliminary data.</text>
</comment>
<sequence length="179" mass="19127">MPMKRTKSYVDLYRRTSPAKHVSRFVASLDARLWSYAAGALGLATLTDALRHLAPRSALAFFDEATSLAERLAAAAPPGRAWLAIDGRAVDVTDFADQHPGGGELLLEFAGRDASHAYASYPHSFFARDLLDRFVAFDPSAVVGVRRHARRGNGDGGAALATMAKFGVVAGRLRRSGAG</sequence>
<proteinExistence type="inferred from homology"/>
<evidence type="ECO:0000259" key="5">
    <source>
        <dbReference type="PROSITE" id="PS50255"/>
    </source>
</evidence>
<keyword evidence="3" id="KW-0408">Iron</keyword>
<dbReference type="SMART" id="SM01117">
    <property type="entry name" value="Cyt-b5"/>
    <property type="match status" value="1"/>
</dbReference>